<dbReference type="InterPro" id="IPR046335">
    <property type="entry name" value="LacI/GalR-like_sensor"/>
</dbReference>
<dbReference type="CDD" id="cd06267">
    <property type="entry name" value="PBP1_LacI_sugar_binding-like"/>
    <property type="match status" value="1"/>
</dbReference>
<evidence type="ECO:0000256" key="2">
    <source>
        <dbReference type="ARBA" id="ARBA00023015"/>
    </source>
</evidence>
<proteinExistence type="predicted"/>
<dbReference type="SUPFAM" id="SSF47413">
    <property type="entry name" value="lambda repressor-like DNA-binding domains"/>
    <property type="match status" value="1"/>
</dbReference>
<evidence type="ECO:0000313" key="7">
    <source>
        <dbReference type="Proteomes" id="UP000337909"/>
    </source>
</evidence>
<dbReference type="AlphaFoldDB" id="A0A5E7FQY1"/>
<name>A0A5E7FQY1_PSEFL</name>
<keyword evidence="3" id="KW-0238">DNA-binding</keyword>
<dbReference type="Proteomes" id="UP000337909">
    <property type="component" value="Unassembled WGS sequence"/>
</dbReference>
<dbReference type="GO" id="GO:0000976">
    <property type="term" value="F:transcription cis-regulatory region binding"/>
    <property type="evidence" value="ECO:0007669"/>
    <property type="project" value="TreeGrafter"/>
</dbReference>
<dbReference type="Gene3D" id="1.10.260.40">
    <property type="entry name" value="lambda repressor-like DNA-binding domains"/>
    <property type="match status" value="1"/>
</dbReference>
<dbReference type="Pfam" id="PF00356">
    <property type="entry name" value="LacI"/>
    <property type="match status" value="1"/>
</dbReference>
<sequence length="336" mass="36631">MGAKMSDVARAANVSMSTVSHVLNGTRKVHPDTVRNVNQAVESVGYIRNSLARSLARSSSGSGAIGVAIATLSNYYFSETVRAIEAACAKSGLMMILVNTQRDPEQELKAVKALHERRVDGIVLASEYDPENRVFNYLKANKIPTVLIDRLLSTSFDQVGVENKHSSQELIAHLIKLGHRRIGMVSGRLTQSSSLERIDGYRAALADAGIQYEDQLVCCGESAITPAMEATRRLLSLEHPPTAIMTANNLMTIGAMQALREAGLEVPRDIALVGFDDFDWADAFSPRLTVVAQPLEELGAQAVKLLLKRIKQPEGRRQTIRLKPSLIQRDSCGGPK</sequence>
<dbReference type="PROSITE" id="PS00356">
    <property type="entry name" value="HTH_LACI_1"/>
    <property type="match status" value="1"/>
</dbReference>
<protein>
    <submittedName>
        <fullName evidence="6">Ribose operon repressor</fullName>
    </submittedName>
</protein>
<evidence type="ECO:0000256" key="4">
    <source>
        <dbReference type="ARBA" id="ARBA00023163"/>
    </source>
</evidence>
<evidence type="ECO:0000313" key="6">
    <source>
        <dbReference type="EMBL" id="VVO41164.1"/>
    </source>
</evidence>
<dbReference type="SUPFAM" id="SSF53822">
    <property type="entry name" value="Periplasmic binding protein-like I"/>
    <property type="match status" value="1"/>
</dbReference>
<accession>A0A5E7FQY1</accession>
<dbReference type="RefSeq" id="WP_150645524.1">
    <property type="nucleotide sequence ID" value="NZ_CABVHQ010000127.1"/>
</dbReference>
<keyword evidence="1" id="KW-0678">Repressor</keyword>
<dbReference type="InterPro" id="IPR010982">
    <property type="entry name" value="Lambda_DNA-bd_dom_sf"/>
</dbReference>
<evidence type="ECO:0000256" key="1">
    <source>
        <dbReference type="ARBA" id="ARBA00022491"/>
    </source>
</evidence>
<evidence type="ECO:0000256" key="3">
    <source>
        <dbReference type="ARBA" id="ARBA00023125"/>
    </source>
</evidence>
<dbReference type="GO" id="GO:0003700">
    <property type="term" value="F:DNA-binding transcription factor activity"/>
    <property type="evidence" value="ECO:0007669"/>
    <property type="project" value="TreeGrafter"/>
</dbReference>
<dbReference type="PROSITE" id="PS50932">
    <property type="entry name" value="HTH_LACI_2"/>
    <property type="match status" value="1"/>
</dbReference>
<dbReference type="EMBL" id="CABVHQ010000127">
    <property type="protein sequence ID" value="VVO41164.1"/>
    <property type="molecule type" value="Genomic_DNA"/>
</dbReference>
<gene>
    <name evidence="6" type="primary">rbsR_2</name>
    <name evidence="6" type="ORF">PS691_05753</name>
</gene>
<dbReference type="SMART" id="SM00354">
    <property type="entry name" value="HTH_LACI"/>
    <property type="match status" value="1"/>
</dbReference>
<keyword evidence="2" id="KW-0805">Transcription regulation</keyword>
<dbReference type="PANTHER" id="PTHR30146:SF148">
    <property type="entry name" value="HTH-TYPE TRANSCRIPTIONAL REPRESSOR PURR-RELATED"/>
    <property type="match status" value="1"/>
</dbReference>
<evidence type="ECO:0000259" key="5">
    <source>
        <dbReference type="PROSITE" id="PS50932"/>
    </source>
</evidence>
<dbReference type="OrthoDB" id="9798934at2"/>
<dbReference type="InterPro" id="IPR028082">
    <property type="entry name" value="Peripla_BP_I"/>
</dbReference>
<dbReference type="CDD" id="cd01392">
    <property type="entry name" value="HTH_LacI"/>
    <property type="match status" value="1"/>
</dbReference>
<keyword evidence="4" id="KW-0804">Transcription</keyword>
<feature type="domain" description="HTH lacI-type" evidence="5">
    <location>
        <begin position="3"/>
        <end position="57"/>
    </location>
</feature>
<organism evidence="6 7">
    <name type="scientific">Pseudomonas fluorescens</name>
    <dbReference type="NCBI Taxonomy" id="294"/>
    <lineage>
        <taxon>Bacteria</taxon>
        <taxon>Pseudomonadati</taxon>
        <taxon>Pseudomonadota</taxon>
        <taxon>Gammaproteobacteria</taxon>
        <taxon>Pseudomonadales</taxon>
        <taxon>Pseudomonadaceae</taxon>
        <taxon>Pseudomonas</taxon>
    </lineage>
</organism>
<dbReference type="Gene3D" id="3.40.50.2300">
    <property type="match status" value="2"/>
</dbReference>
<dbReference type="Pfam" id="PF13377">
    <property type="entry name" value="Peripla_BP_3"/>
    <property type="match status" value="1"/>
</dbReference>
<dbReference type="PANTHER" id="PTHR30146">
    <property type="entry name" value="LACI-RELATED TRANSCRIPTIONAL REPRESSOR"/>
    <property type="match status" value="1"/>
</dbReference>
<reference evidence="6 7" key="1">
    <citation type="submission" date="2019-09" db="EMBL/GenBank/DDBJ databases">
        <authorList>
            <person name="Chandra G."/>
            <person name="Truman W A."/>
        </authorList>
    </citation>
    <scope>NUCLEOTIDE SEQUENCE [LARGE SCALE GENOMIC DNA]</scope>
    <source>
        <strain evidence="6">PS691</strain>
    </source>
</reference>
<dbReference type="InterPro" id="IPR000843">
    <property type="entry name" value="HTH_LacI"/>
</dbReference>